<comment type="caution">
    <text evidence="1">The sequence shown here is derived from an EMBL/GenBank/DDBJ whole genome shotgun (WGS) entry which is preliminary data.</text>
</comment>
<reference evidence="1 2" key="1">
    <citation type="submission" date="2019-09" db="EMBL/GenBank/DDBJ databases">
        <authorList>
            <person name="Depoorter E."/>
        </authorList>
    </citation>
    <scope>NUCLEOTIDE SEQUENCE [LARGE SCALE GENOMIC DNA]</scope>
    <source>
        <strain evidence="1">LMG 24066</strain>
    </source>
</reference>
<dbReference type="AlphaFoldDB" id="A0A9Q9UTG0"/>
<sequence length="165" mass="18748">MPSSQFAKGFKGEVQNRAFALRAIGRLANRLDGDPRQPLWAAYLKLEEFNAPVYRQAAARWGIGTTPGAGTRIKAWVIGSVPKCLLRPFLKFVHAKTVVYCDELRKLRNIGPSDSRLFLDYMVDQEDFQIEMMRLSLDGQDAVLARKIDSFLEKYDGKFVVKKYG</sequence>
<dbReference type="Proteomes" id="UP000494172">
    <property type="component" value="Unassembled WGS sequence"/>
</dbReference>
<name>A0A9Q9UTG0_9BURK</name>
<protein>
    <submittedName>
        <fullName evidence="1">Uncharacterized protein</fullName>
    </submittedName>
</protein>
<evidence type="ECO:0000313" key="2">
    <source>
        <dbReference type="Proteomes" id="UP000494172"/>
    </source>
</evidence>
<evidence type="ECO:0000313" key="1">
    <source>
        <dbReference type="EMBL" id="VWC18868.1"/>
    </source>
</evidence>
<organism evidence="1 2">
    <name type="scientific">Burkholderia arboris</name>
    <dbReference type="NCBI Taxonomy" id="488730"/>
    <lineage>
        <taxon>Bacteria</taxon>
        <taxon>Pseudomonadati</taxon>
        <taxon>Pseudomonadota</taxon>
        <taxon>Betaproteobacteria</taxon>
        <taxon>Burkholderiales</taxon>
        <taxon>Burkholderiaceae</taxon>
        <taxon>Burkholderia</taxon>
        <taxon>Burkholderia cepacia complex</taxon>
    </lineage>
</organism>
<proteinExistence type="predicted"/>
<accession>A0A9Q9UTG0</accession>
<gene>
    <name evidence="1" type="ORF">BAR24066_05696</name>
</gene>
<dbReference type="EMBL" id="CABVPX010000029">
    <property type="protein sequence ID" value="VWC18868.1"/>
    <property type="molecule type" value="Genomic_DNA"/>
</dbReference>